<accession>A0AAN9MV15</accession>
<dbReference type="Pfam" id="PF00407">
    <property type="entry name" value="Bet_v_1"/>
    <property type="match status" value="1"/>
</dbReference>
<proteinExistence type="predicted"/>
<dbReference type="InterPro" id="IPR051761">
    <property type="entry name" value="MLP-like_ligand-binding"/>
</dbReference>
<dbReference type="Proteomes" id="UP001367508">
    <property type="component" value="Unassembled WGS sequence"/>
</dbReference>
<dbReference type="AlphaFoldDB" id="A0AAN9MV15"/>
<organism evidence="2 3">
    <name type="scientific">Canavalia gladiata</name>
    <name type="common">Sword bean</name>
    <name type="synonym">Dolichos gladiatus</name>
    <dbReference type="NCBI Taxonomy" id="3824"/>
    <lineage>
        <taxon>Eukaryota</taxon>
        <taxon>Viridiplantae</taxon>
        <taxon>Streptophyta</taxon>
        <taxon>Embryophyta</taxon>
        <taxon>Tracheophyta</taxon>
        <taxon>Spermatophyta</taxon>
        <taxon>Magnoliopsida</taxon>
        <taxon>eudicotyledons</taxon>
        <taxon>Gunneridae</taxon>
        <taxon>Pentapetalae</taxon>
        <taxon>rosids</taxon>
        <taxon>fabids</taxon>
        <taxon>Fabales</taxon>
        <taxon>Fabaceae</taxon>
        <taxon>Papilionoideae</taxon>
        <taxon>50 kb inversion clade</taxon>
        <taxon>NPAAA clade</taxon>
        <taxon>indigoferoid/millettioid clade</taxon>
        <taxon>Phaseoleae</taxon>
        <taxon>Canavalia</taxon>
    </lineage>
</organism>
<evidence type="ECO:0000313" key="2">
    <source>
        <dbReference type="EMBL" id="KAK7360416.1"/>
    </source>
</evidence>
<comment type="caution">
    <text evidence="2">The sequence shown here is derived from an EMBL/GenBank/DDBJ whole genome shotgun (WGS) entry which is preliminary data.</text>
</comment>
<dbReference type="PANTHER" id="PTHR31907">
    <property type="entry name" value="MLP-LIKE PROTEIN 423"/>
    <property type="match status" value="1"/>
</dbReference>
<dbReference type="SUPFAM" id="SSF55961">
    <property type="entry name" value="Bet v1-like"/>
    <property type="match status" value="1"/>
</dbReference>
<feature type="domain" description="Bet v I/Major latex protein" evidence="1">
    <location>
        <begin position="4"/>
        <end position="154"/>
    </location>
</feature>
<evidence type="ECO:0000313" key="3">
    <source>
        <dbReference type="Proteomes" id="UP001367508"/>
    </source>
</evidence>
<reference evidence="2 3" key="1">
    <citation type="submission" date="2024-01" db="EMBL/GenBank/DDBJ databases">
        <title>The genomes of 5 underutilized Papilionoideae crops provide insights into root nodulation and disease resistanc.</title>
        <authorList>
            <person name="Jiang F."/>
        </authorList>
    </citation>
    <scope>NUCLEOTIDE SEQUENCE [LARGE SCALE GENOMIC DNA]</scope>
    <source>
        <strain evidence="2">LVBAO_FW01</strain>
        <tissue evidence="2">Leaves</tissue>
    </source>
</reference>
<protein>
    <recommendedName>
        <fullName evidence="1">Bet v I/Major latex protein domain-containing protein</fullName>
    </recommendedName>
</protein>
<dbReference type="Gene3D" id="3.30.530.20">
    <property type="match status" value="1"/>
</dbReference>
<dbReference type="CDD" id="cd07816">
    <property type="entry name" value="Bet_v1-like"/>
    <property type="match status" value="1"/>
</dbReference>
<keyword evidence="3" id="KW-1185">Reference proteome</keyword>
<sequence>MEHSQLRKVECSVHIKASGEKFLDLYSNKTHHIAKICPDKVQAVNIHKGEWGSVGSIISWNYVHEGKACVAKEVIEDIDKKNNKMIFKVIEGDLVEEFYKSFKLLLEVIPKGNGSEVHWVLEYEKQNDNVPDPHTILHFLTHTSKDIDAYITKDIK</sequence>
<dbReference type="GO" id="GO:0006952">
    <property type="term" value="P:defense response"/>
    <property type="evidence" value="ECO:0007669"/>
    <property type="project" value="InterPro"/>
</dbReference>
<evidence type="ECO:0000259" key="1">
    <source>
        <dbReference type="SMART" id="SM01037"/>
    </source>
</evidence>
<dbReference type="InterPro" id="IPR023393">
    <property type="entry name" value="START-like_dom_sf"/>
</dbReference>
<dbReference type="EMBL" id="JAYMYQ010000001">
    <property type="protein sequence ID" value="KAK7360416.1"/>
    <property type="molecule type" value="Genomic_DNA"/>
</dbReference>
<dbReference type="SMART" id="SM01037">
    <property type="entry name" value="Bet_v_1"/>
    <property type="match status" value="1"/>
</dbReference>
<name>A0AAN9MV15_CANGL</name>
<gene>
    <name evidence="2" type="ORF">VNO77_02409</name>
</gene>
<dbReference type="InterPro" id="IPR000916">
    <property type="entry name" value="Bet_v_I/MLP"/>
</dbReference>